<organism evidence="2 3">
    <name type="scientific">Psilocybe cf. subviscida</name>
    <dbReference type="NCBI Taxonomy" id="2480587"/>
    <lineage>
        <taxon>Eukaryota</taxon>
        <taxon>Fungi</taxon>
        <taxon>Dikarya</taxon>
        <taxon>Basidiomycota</taxon>
        <taxon>Agaricomycotina</taxon>
        <taxon>Agaricomycetes</taxon>
        <taxon>Agaricomycetidae</taxon>
        <taxon>Agaricales</taxon>
        <taxon>Agaricineae</taxon>
        <taxon>Strophariaceae</taxon>
        <taxon>Psilocybe</taxon>
    </lineage>
</organism>
<evidence type="ECO:0000313" key="3">
    <source>
        <dbReference type="Proteomes" id="UP000567179"/>
    </source>
</evidence>
<protein>
    <submittedName>
        <fullName evidence="2">Uncharacterized protein</fullName>
    </submittedName>
</protein>
<feature type="region of interest" description="Disordered" evidence="1">
    <location>
        <begin position="127"/>
        <end position="147"/>
    </location>
</feature>
<evidence type="ECO:0000313" key="2">
    <source>
        <dbReference type="EMBL" id="KAF5324365.1"/>
    </source>
</evidence>
<accession>A0A8H5BJ68</accession>
<name>A0A8H5BJ68_9AGAR</name>
<comment type="caution">
    <text evidence="2">The sequence shown here is derived from an EMBL/GenBank/DDBJ whole genome shotgun (WGS) entry which is preliminary data.</text>
</comment>
<dbReference type="AlphaFoldDB" id="A0A8H5BJ68"/>
<reference evidence="2 3" key="1">
    <citation type="journal article" date="2020" name="ISME J.">
        <title>Uncovering the hidden diversity of litter-decomposition mechanisms in mushroom-forming fungi.</title>
        <authorList>
            <person name="Floudas D."/>
            <person name="Bentzer J."/>
            <person name="Ahren D."/>
            <person name="Johansson T."/>
            <person name="Persson P."/>
            <person name="Tunlid A."/>
        </authorList>
    </citation>
    <scope>NUCLEOTIDE SEQUENCE [LARGE SCALE GENOMIC DNA]</scope>
    <source>
        <strain evidence="2 3">CBS 101986</strain>
    </source>
</reference>
<proteinExistence type="predicted"/>
<sequence>MCTQDRAAGEQQDYAWREESVVLYEAIEQATCGGDERFVRPSISVPFFLHFSISFVRVNPGSRSLPFLILVPSSRLSLTPSPFFLQTFPRLLALASLEHGEYGDEARLYKVITGDRAVKPDEDLAHADGVSASHPHAPGPTRAVFSSAGAPGIQRRSLASPLLQMSSHALIRGDVEATTSSNSPQDPEGQCGCIEPPVSTNDSSPSPRLGTVLAMTMILEALHAAVNGNICRAAGQVASLKWSLRYVEPAPRYPTTASAVPTKSNSRPRQWRFSQRGRPHLGLLGYRSGSGLRLADSREEWEAKKTKAASSRVETEGSPVISRPRSIFMVASFAENHSLLSSRRFSSYILLSS</sequence>
<keyword evidence="3" id="KW-1185">Reference proteome</keyword>
<dbReference type="Proteomes" id="UP000567179">
    <property type="component" value="Unassembled WGS sequence"/>
</dbReference>
<gene>
    <name evidence="2" type="ORF">D9619_011101</name>
</gene>
<evidence type="ECO:0000256" key="1">
    <source>
        <dbReference type="SAM" id="MobiDB-lite"/>
    </source>
</evidence>
<dbReference type="EMBL" id="JAACJJ010000016">
    <property type="protein sequence ID" value="KAF5324365.1"/>
    <property type="molecule type" value="Genomic_DNA"/>
</dbReference>
<feature type="region of interest" description="Disordered" evidence="1">
    <location>
        <begin position="176"/>
        <end position="206"/>
    </location>
</feature>